<proteinExistence type="predicted"/>
<evidence type="ECO:0000313" key="3">
    <source>
        <dbReference type="Proteomes" id="UP001139486"/>
    </source>
</evidence>
<dbReference type="Pfam" id="PF13182">
    <property type="entry name" value="DUF4007"/>
    <property type="match status" value="1"/>
</dbReference>
<protein>
    <submittedName>
        <fullName evidence="2">DUF4007 family protein</fullName>
    </submittedName>
</protein>
<comment type="caution">
    <text evidence="2">The sequence shown here is derived from an EMBL/GenBank/DDBJ whole genome shotgun (WGS) entry which is preliminary data.</text>
</comment>
<dbReference type="AlphaFoldDB" id="A0A9X2KPS0"/>
<evidence type="ECO:0000313" key="2">
    <source>
        <dbReference type="EMBL" id="MCP3733841.1"/>
    </source>
</evidence>
<dbReference type="InterPro" id="IPR025248">
    <property type="entry name" value="DUF4007"/>
</dbReference>
<dbReference type="RefSeq" id="WP_254287853.1">
    <property type="nucleotide sequence ID" value="NZ_JAMLDY010000003.1"/>
</dbReference>
<organism evidence="2 3">
    <name type="scientific">Sphingomonas liriopis</name>
    <dbReference type="NCBI Taxonomy" id="2949094"/>
    <lineage>
        <taxon>Bacteria</taxon>
        <taxon>Pseudomonadati</taxon>
        <taxon>Pseudomonadota</taxon>
        <taxon>Alphaproteobacteria</taxon>
        <taxon>Sphingomonadales</taxon>
        <taxon>Sphingomonadaceae</taxon>
        <taxon>Sphingomonas</taxon>
    </lineage>
</organism>
<name>A0A9X2KPS0_9SPHN</name>
<dbReference type="Proteomes" id="UP001139486">
    <property type="component" value="Unassembled WGS sequence"/>
</dbReference>
<dbReference type="EMBL" id="JAMLDY010000003">
    <property type="protein sequence ID" value="MCP3733841.1"/>
    <property type="molecule type" value="Genomic_DNA"/>
</dbReference>
<keyword evidence="3" id="KW-1185">Reference proteome</keyword>
<sequence>MQFAGHETFPCRYGWLKKSYDAVVSAPDEDARRRAFAPDVAISEFGVGKNMVASMRHWSLACGVLESHGLGGRIGELAPTELGTLLFGSVDPYLERPDSLWALHWKLASSPGRATAWYYAFNEFNETIFTKDSLAARLMSRVDELRDAGRLAGSRIARATIDRDVECLIRTYVPRTGGRMGAEDGLECPFAELGLITPLAGVGAVQFRRGPKPTLSDEVFASALVEFWQSQLATRGALSVEAVTHEPGSPGRAFLLDDESIAERLERLERVTGGALAWDESTGLRQISARVPIATISATGLLGPAYLPRKAA</sequence>
<reference evidence="2" key="1">
    <citation type="submission" date="2022-05" db="EMBL/GenBank/DDBJ databases">
        <title>Sphingomonas sp. strain RP10 Genome sequencing and assembly.</title>
        <authorList>
            <person name="Kim I."/>
        </authorList>
    </citation>
    <scope>NUCLEOTIDE SEQUENCE</scope>
    <source>
        <strain evidence="2">RP10</strain>
    </source>
</reference>
<gene>
    <name evidence="2" type="ORF">M9979_02980</name>
</gene>
<feature type="domain" description="DUF4007" evidence="1">
    <location>
        <begin position="3"/>
        <end position="289"/>
    </location>
</feature>
<evidence type="ECO:0000259" key="1">
    <source>
        <dbReference type="Pfam" id="PF13182"/>
    </source>
</evidence>
<accession>A0A9X2KPS0</accession>